<dbReference type="InterPro" id="IPR029033">
    <property type="entry name" value="His_PPase_superfam"/>
</dbReference>
<dbReference type="Proteomes" id="UP000813018">
    <property type="component" value="Unassembled WGS sequence"/>
</dbReference>
<dbReference type="InterPro" id="IPR013078">
    <property type="entry name" value="His_Pase_superF_clade-1"/>
</dbReference>
<dbReference type="PROSITE" id="PS51257">
    <property type="entry name" value="PROKAR_LIPOPROTEIN"/>
    <property type="match status" value="1"/>
</dbReference>
<organism evidence="1 2">
    <name type="scientific">Pontibacter aydingkolensis</name>
    <dbReference type="NCBI Taxonomy" id="1911536"/>
    <lineage>
        <taxon>Bacteria</taxon>
        <taxon>Pseudomonadati</taxon>
        <taxon>Bacteroidota</taxon>
        <taxon>Cytophagia</taxon>
        <taxon>Cytophagales</taxon>
        <taxon>Hymenobacteraceae</taxon>
        <taxon>Pontibacter</taxon>
    </lineage>
</organism>
<comment type="caution">
    <text evidence="1">The sequence shown here is derived from an EMBL/GenBank/DDBJ whole genome shotgun (WGS) entry which is preliminary data.</text>
</comment>
<dbReference type="Pfam" id="PF00300">
    <property type="entry name" value="His_Phos_1"/>
    <property type="match status" value="1"/>
</dbReference>
<reference evidence="1 2" key="1">
    <citation type="journal article" date="2016" name="Int. J. Syst. Evol. Microbiol.">
        <title>Pontibacter aydingkolensis sp. nov., isolated from soil of a salt lake.</title>
        <authorList>
            <person name="Osman G."/>
            <person name="Zhang T."/>
            <person name="Lou K."/>
            <person name="Gao Y."/>
            <person name="Chang W."/>
            <person name="Lin Q."/>
            <person name="Yang H.M."/>
            <person name="Huo X.D."/>
            <person name="Wang N."/>
        </authorList>
    </citation>
    <scope>NUCLEOTIDE SEQUENCE [LARGE SCALE GENOMIC DNA]</scope>
    <source>
        <strain evidence="1 2">KACC 19255</strain>
    </source>
</reference>
<evidence type="ECO:0000313" key="1">
    <source>
        <dbReference type="EMBL" id="MBW7468979.1"/>
    </source>
</evidence>
<dbReference type="SUPFAM" id="SSF53254">
    <property type="entry name" value="Phosphoglycerate mutase-like"/>
    <property type="match status" value="1"/>
</dbReference>
<keyword evidence="2" id="KW-1185">Reference proteome</keyword>
<dbReference type="EMBL" id="JAHYXK010000023">
    <property type="protein sequence ID" value="MBW7468979.1"/>
    <property type="molecule type" value="Genomic_DNA"/>
</dbReference>
<dbReference type="Gene3D" id="3.40.50.1240">
    <property type="entry name" value="Phosphoglycerate mutase-like"/>
    <property type="match status" value="1"/>
</dbReference>
<evidence type="ECO:0000313" key="2">
    <source>
        <dbReference type="Proteomes" id="UP000813018"/>
    </source>
</evidence>
<gene>
    <name evidence="1" type="ORF">K0O23_18020</name>
</gene>
<dbReference type="CDD" id="cd07067">
    <property type="entry name" value="HP_PGM_like"/>
    <property type="match status" value="1"/>
</dbReference>
<name>A0ABS7CYS4_9BACT</name>
<protein>
    <submittedName>
        <fullName evidence="1">Histidine phosphatase family protein</fullName>
    </submittedName>
</protein>
<proteinExistence type="predicted"/>
<sequence>MNNIMKLRLLLHVWVLLLILGTAACRNMPSANEGAFAVADPLPNEVNTLPTTVYLVRHAEKDISNPSDQDPGLTPDGEARAEALRAELEGQKIDALYATKYKRTQNTLKPMAAARNLEIKVYEAHDFNGIGNKLKEQHAGKTVVVAGHSNTLLPLMEALGSKRPVSDISDSQYDYLFKVTINPDGASTVETVRFGKNTD</sequence>
<accession>A0ABS7CYS4</accession>